<dbReference type="Gramene" id="Pp3c5_18490V3.4">
    <property type="protein sequence ID" value="Pp3c5_18490V3.4"/>
    <property type="gene ID" value="Pp3c5_18490"/>
</dbReference>
<proteinExistence type="predicted"/>
<dbReference type="InterPro" id="IPR042316">
    <property type="entry name" value="IRKI-like"/>
</dbReference>
<gene>
    <name evidence="3" type="primary">LOC112282959</name>
</gene>
<dbReference type="RefSeq" id="XP_024376970.1">
    <property type="nucleotide sequence ID" value="XM_024521202.2"/>
</dbReference>
<dbReference type="Proteomes" id="UP000006727">
    <property type="component" value="Chromosome 5"/>
</dbReference>
<keyword evidence="4" id="KW-1185">Reference proteome</keyword>
<dbReference type="EMBL" id="ABEU02000005">
    <property type="status" value="NOT_ANNOTATED_CDS"/>
    <property type="molecule type" value="Genomic_DNA"/>
</dbReference>
<dbReference type="Pfam" id="PF24994">
    <property type="entry name" value="GIL1_IRKI_C"/>
    <property type="match status" value="1"/>
</dbReference>
<reference evidence="3 4" key="1">
    <citation type="journal article" date="2008" name="Science">
        <title>The Physcomitrella genome reveals evolutionary insights into the conquest of land by plants.</title>
        <authorList>
            <person name="Rensing S."/>
            <person name="Lang D."/>
            <person name="Zimmer A."/>
            <person name="Terry A."/>
            <person name="Salamov A."/>
            <person name="Shapiro H."/>
            <person name="Nishiyama T."/>
            <person name="Perroud P.-F."/>
            <person name="Lindquist E."/>
            <person name="Kamisugi Y."/>
            <person name="Tanahashi T."/>
            <person name="Sakakibara K."/>
            <person name="Fujita T."/>
            <person name="Oishi K."/>
            <person name="Shin-I T."/>
            <person name="Kuroki Y."/>
            <person name="Toyoda A."/>
            <person name="Suzuki Y."/>
            <person name="Hashimoto A."/>
            <person name="Yamaguchi K."/>
            <person name="Sugano A."/>
            <person name="Kohara Y."/>
            <person name="Fujiyama A."/>
            <person name="Anterola A."/>
            <person name="Aoki S."/>
            <person name="Ashton N."/>
            <person name="Barbazuk W.B."/>
            <person name="Barker E."/>
            <person name="Bennetzen J."/>
            <person name="Bezanilla M."/>
            <person name="Blankenship R."/>
            <person name="Cho S.H."/>
            <person name="Dutcher S."/>
            <person name="Estelle M."/>
            <person name="Fawcett J.A."/>
            <person name="Gundlach H."/>
            <person name="Hanada K."/>
            <person name="Heyl A."/>
            <person name="Hicks K.A."/>
            <person name="Hugh J."/>
            <person name="Lohr M."/>
            <person name="Mayer K."/>
            <person name="Melkozernov A."/>
            <person name="Murata T."/>
            <person name="Nelson D."/>
            <person name="Pils B."/>
            <person name="Prigge M."/>
            <person name="Reiss B."/>
            <person name="Renner T."/>
            <person name="Rombauts S."/>
            <person name="Rushton P."/>
            <person name="Sanderfoot A."/>
            <person name="Schween G."/>
            <person name="Shiu S.-H."/>
            <person name="Stueber K."/>
            <person name="Theodoulou F.L."/>
            <person name="Tu H."/>
            <person name="Van de Peer Y."/>
            <person name="Verrier P.J."/>
            <person name="Waters E."/>
            <person name="Wood A."/>
            <person name="Yang L."/>
            <person name="Cove D."/>
            <person name="Cuming A."/>
            <person name="Hasebe M."/>
            <person name="Lucas S."/>
            <person name="Mishler D.B."/>
            <person name="Reski R."/>
            <person name="Grigoriev I."/>
            <person name="Quatrano R.S."/>
            <person name="Boore J.L."/>
        </authorList>
    </citation>
    <scope>NUCLEOTIDE SEQUENCE [LARGE SCALE GENOMIC DNA]</scope>
    <source>
        <strain evidence="3 4">cv. Gransden 2004</strain>
    </source>
</reference>
<evidence type="ECO:0000259" key="2">
    <source>
        <dbReference type="Pfam" id="PF24994"/>
    </source>
</evidence>
<dbReference type="PANTHER" id="PTHR31029:SF4">
    <property type="entry name" value="CYCLIN-DEPENDENT KINASE-LIKE PROTEIN"/>
    <property type="match status" value="1"/>
</dbReference>
<reference evidence="3 4" key="2">
    <citation type="journal article" date="2018" name="Plant J.">
        <title>The Physcomitrella patens chromosome-scale assembly reveals moss genome structure and evolution.</title>
        <authorList>
            <person name="Lang D."/>
            <person name="Ullrich K.K."/>
            <person name="Murat F."/>
            <person name="Fuchs J."/>
            <person name="Jenkins J."/>
            <person name="Haas F.B."/>
            <person name="Piednoel M."/>
            <person name="Gundlach H."/>
            <person name="Van Bel M."/>
            <person name="Meyberg R."/>
            <person name="Vives C."/>
            <person name="Morata J."/>
            <person name="Symeonidi A."/>
            <person name="Hiss M."/>
            <person name="Muchero W."/>
            <person name="Kamisugi Y."/>
            <person name="Saleh O."/>
            <person name="Blanc G."/>
            <person name="Decker E.L."/>
            <person name="van Gessel N."/>
            <person name="Grimwood J."/>
            <person name="Hayes R.D."/>
            <person name="Graham S.W."/>
            <person name="Gunter L.E."/>
            <person name="McDaniel S.F."/>
            <person name="Hoernstein S.N.W."/>
            <person name="Larsson A."/>
            <person name="Li F.W."/>
            <person name="Perroud P.F."/>
            <person name="Phillips J."/>
            <person name="Ranjan P."/>
            <person name="Rokshar D.S."/>
            <person name="Rothfels C.J."/>
            <person name="Schneider L."/>
            <person name="Shu S."/>
            <person name="Stevenson D.W."/>
            <person name="Thummler F."/>
            <person name="Tillich M."/>
            <person name="Villarreal Aguilar J.C."/>
            <person name="Widiez T."/>
            <person name="Wong G.K."/>
            <person name="Wymore A."/>
            <person name="Zhang Y."/>
            <person name="Zimmer A.D."/>
            <person name="Quatrano R.S."/>
            <person name="Mayer K.F.X."/>
            <person name="Goodstein D."/>
            <person name="Casacuberta J.M."/>
            <person name="Vandepoele K."/>
            <person name="Reski R."/>
            <person name="Cuming A.C."/>
            <person name="Tuskan G.A."/>
            <person name="Maumus F."/>
            <person name="Salse J."/>
            <person name="Schmutz J."/>
            <person name="Rensing S.A."/>
        </authorList>
    </citation>
    <scope>NUCLEOTIDE SEQUENCE [LARGE SCALE GENOMIC DNA]</scope>
    <source>
        <strain evidence="3 4">cv. Gransden 2004</strain>
    </source>
</reference>
<feature type="compositionally biased region" description="Low complexity" evidence="1">
    <location>
        <begin position="134"/>
        <end position="145"/>
    </location>
</feature>
<dbReference type="PANTHER" id="PTHR31029">
    <property type="entry name" value="CYCLIN-DEPENDENT KINASE-LIKE PROTEIN"/>
    <property type="match status" value="1"/>
</dbReference>
<evidence type="ECO:0000256" key="1">
    <source>
        <dbReference type="SAM" id="MobiDB-lite"/>
    </source>
</evidence>
<accession>A0A7I4DR60</accession>
<dbReference type="AlphaFoldDB" id="A0A7I4DR60"/>
<feature type="domain" description="GIL1/IRKI C-terminal" evidence="2">
    <location>
        <begin position="612"/>
        <end position="661"/>
    </location>
</feature>
<dbReference type="EnsemblPlants" id="Pp3c5_18490V3.4">
    <property type="protein sequence ID" value="Pp3c5_18490V3.4"/>
    <property type="gene ID" value="Pp3c5_18490"/>
</dbReference>
<sequence>MSQDAGVMGEVMRDNMDAGGVVDWANEPPAKPTWEQIVAMQKESAALRAQAAAVLPSLTVGATPRARRAPSRTEYPLFVPQSYMDAPLHSGNLQDQIQDHPTEVDTFRRRTLEHRRYGSGSEQEIAPVAESGYSANQPQSSAAAQRHAYHSNRRSHSLSFGLSPEISQLTGVTPKSAMSGKSDGTNLPVTPGALPRGVFMQDNHLPKKKTSNIADSSSKLELRATAQARDIGNGGRAHLVDIARGNHMDTTAPLQGSSWKGCSETLSTIAPFADNVSAAGSGLDAQSPQVCSMPDVEQSAEKPRVQQSGLFGFLFWGRKASNAWSDRKKTVWEKDSNKDLERLIKSLQSQLEQSEKLRVCEVRQLEAALKITKEKFEHLQVHCRDLELQLREQAKNARPSGYDFDIGEDDSSSLGSGYGRPSRQWTAPHPSLTPELFDRIYDDAVGSMRKLSRSICHYIRELGESASQVITAVLENHSIAKGRLRKTQKILYFESFLNQIMFENFENVNFESSGGAPVLDPKALQHLSFRAFQELQTVTWVDIEQTLDEQGVVVNHSFHQFFVVRMEVVLHQLGDFGESNVPGFVISAFFDAIKAVWLLHHLAFSFRPAATILRVCQGAKFEPEYMEQVHDSDRETRAKSVFLMINPGFIIDDWVVKCRVYCSSK</sequence>
<dbReference type="FunCoup" id="A0A7I4DR60">
    <property type="interactions" value="790"/>
</dbReference>
<dbReference type="GeneID" id="112282959"/>
<reference evidence="3" key="3">
    <citation type="submission" date="2020-12" db="UniProtKB">
        <authorList>
            <consortium name="EnsemblPlants"/>
        </authorList>
    </citation>
    <scope>IDENTIFICATION</scope>
</reference>
<protein>
    <recommendedName>
        <fullName evidence="2">GIL1/IRKI C-terminal domain-containing protein</fullName>
    </recommendedName>
</protein>
<feature type="region of interest" description="Disordered" evidence="1">
    <location>
        <begin position="132"/>
        <end position="162"/>
    </location>
</feature>
<feature type="region of interest" description="Disordered" evidence="1">
    <location>
        <begin position="399"/>
        <end position="426"/>
    </location>
</feature>
<organism evidence="3 4">
    <name type="scientific">Physcomitrium patens</name>
    <name type="common">Spreading-leaved earth moss</name>
    <name type="synonym">Physcomitrella patens</name>
    <dbReference type="NCBI Taxonomy" id="3218"/>
    <lineage>
        <taxon>Eukaryota</taxon>
        <taxon>Viridiplantae</taxon>
        <taxon>Streptophyta</taxon>
        <taxon>Embryophyta</taxon>
        <taxon>Bryophyta</taxon>
        <taxon>Bryophytina</taxon>
        <taxon>Bryopsida</taxon>
        <taxon>Funariidae</taxon>
        <taxon>Funariales</taxon>
        <taxon>Funariaceae</taxon>
        <taxon>Physcomitrium</taxon>
    </lineage>
</organism>
<name>A0A7I4DR60_PHYPA</name>
<dbReference type="InterPro" id="IPR056813">
    <property type="entry name" value="GIL1_IRKI_C"/>
</dbReference>
<evidence type="ECO:0000313" key="3">
    <source>
        <dbReference type="EnsemblPlants" id="Pp3c5_18490V3.4"/>
    </source>
</evidence>
<dbReference type="InParanoid" id="A0A7I4DR60"/>
<feature type="compositionally biased region" description="Basic residues" evidence="1">
    <location>
        <begin position="147"/>
        <end position="156"/>
    </location>
</feature>
<evidence type="ECO:0000313" key="4">
    <source>
        <dbReference type="Proteomes" id="UP000006727"/>
    </source>
</evidence>